<dbReference type="GO" id="GO:0004672">
    <property type="term" value="F:protein kinase activity"/>
    <property type="evidence" value="ECO:0007669"/>
    <property type="project" value="InterPro"/>
</dbReference>
<proteinExistence type="predicted"/>
<organism evidence="2 3">
    <name type="scientific">Tetrapyrgos nigripes</name>
    <dbReference type="NCBI Taxonomy" id="182062"/>
    <lineage>
        <taxon>Eukaryota</taxon>
        <taxon>Fungi</taxon>
        <taxon>Dikarya</taxon>
        <taxon>Basidiomycota</taxon>
        <taxon>Agaricomycotina</taxon>
        <taxon>Agaricomycetes</taxon>
        <taxon>Agaricomycetidae</taxon>
        <taxon>Agaricales</taxon>
        <taxon>Marasmiineae</taxon>
        <taxon>Marasmiaceae</taxon>
        <taxon>Tetrapyrgos</taxon>
    </lineage>
</organism>
<feature type="domain" description="Protein kinase" evidence="1">
    <location>
        <begin position="1"/>
        <end position="228"/>
    </location>
</feature>
<evidence type="ECO:0000313" key="3">
    <source>
        <dbReference type="Proteomes" id="UP000559256"/>
    </source>
</evidence>
<dbReference type="AlphaFoldDB" id="A0A8H5GAQ8"/>
<dbReference type="OrthoDB" id="5979581at2759"/>
<dbReference type="InterPro" id="IPR000719">
    <property type="entry name" value="Prot_kinase_dom"/>
</dbReference>
<dbReference type="InterPro" id="IPR011009">
    <property type="entry name" value="Kinase-like_dom_sf"/>
</dbReference>
<gene>
    <name evidence="2" type="ORF">D9758_006242</name>
</gene>
<dbReference type="PROSITE" id="PS50011">
    <property type="entry name" value="PROTEIN_KINASE_DOM"/>
    <property type="match status" value="1"/>
</dbReference>
<comment type="caution">
    <text evidence="2">The sequence shown here is derived from an EMBL/GenBank/DDBJ whole genome shotgun (WGS) entry which is preliminary data.</text>
</comment>
<evidence type="ECO:0000259" key="1">
    <source>
        <dbReference type="PROSITE" id="PS50011"/>
    </source>
</evidence>
<reference evidence="2 3" key="1">
    <citation type="journal article" date="2020" name="ISME J.">
        <title>Uncovering the hidden diversity of litter-decomposition mechanisms in mushroom-forming fungi.</title>
        <authorList>
            <person name="Floudas D."/>
            <person name="Bentzer J."/>
            <person name="Ahren D."/>
            <person name="Johansson T."/>
            <person name="Persson P."/>
            <person name="Tunlid A."/>
        </authorList>
    </citation>
    <scope>NUCLEOTIDE SEQUENCE [LARGE SCALE GENOMIC DNA]</scope>
    <source>
        <strain evidence="2 3">CBS 291.85</strain>
    </source>
</reference>
<sequence length="231" mass="25925">MLACFDREHVDVSPWNIMLGTKSPIMGYEASLSPIASDGDPESNPGQLCKLEDGTSVFIHPSRPHFVEPNNIRDLAWWNSSTFVLSNFGLSISSISEDVSDAWAKSVPALLWRIFGDFPPGLMQGSHSASFFLDPDTGGSPQVQPQKPNDEQFYKMLEELHHHEALPGVKERFGPDPRSRVTLDEIMERITEGQVVLSGHCRDFLLKMLDLDSYTRATAEELLHHPWLIEP</sequence>
<accession>A0A8H5GAQ8</accession>
<dbReference type="EMBL" id="JAACJM010000040">
    <property type="protein sequence ID" value="KAF5361468.1"/>
    <property type="molecule type" value="Genomic_DNA"/>
</dbReference>
<evidence type="ECO:0000313" key="2">
    <source>
        <dbReference type="EMBL" id="KAF5361468.1"/>
    </source>
</evidence>
<keyword evidence="3" id="KW-1185">Reference proteome</keyword>
<name>A0A8H5GAQ8_9AGAR</name>
<dbReference type="Gene3D" id="1.10.510.10">
    <property type="entry name" value="Transferase(Phosphotransferase) domain 1"/>
    <property type="match status" value="1"/>
</dbReference>
<protein>
    <recommendedName>
        <fullName evidence="1">Protein kinase domain-containing protein</fullName>
    </recommendedName>
</protein>
<dbReference type="Proteomes" id="UP000559256">
    <property type="component" value="Unassembled WGS sequence"/>
</dbReference>
<dbReference type="SUPFAM" id="SSF56112">
    <property type="entry name" value="Protein kinase-like (PK-like)"/>
    <property type="match status" value="1"/>
</dbReference>
<dbReference type="GO" id="GO:0005524">
    <property type="term" value="F:ATP binding"/>
    <property type="evidence" value="ECO:0007669"/>
    <property type="project" value="InterPro"/>
</dbReference>